<evidence type="ECO:0000256" key="3">
    <source>
        <dbReference type="ARBA" id="ARBA00012438"/>
    </source>
</evidence>
<dbReference type="InterPro" id="IPR003661">
    <property type="entry name" value="HisK_dim/P_dom"/>
</dbReference>
<dbReference type="SUPFAM" id="SSF52172">
    <property type="entry name" value="CheY-like"/>
    <property type="match status" value="1"/>
</dbReference>
<dbReference type="Pfam" id="PF02518">
    <property type="entry name" value="HATPase_c"/>
    <property type="match status" value="1"/>
</dbReference>
<dbReference type="SMART" id="SM00448">
    <property type="entry name" value="REC"/>
    <property type="match status" value="1"/>
</dbReference>
<accession>A0A1X7ARD6</accession>
<feature type="transmembrane region" description="Helical" evidence="16">
    <location>
        <begin position="373"/>
        <end position="395"/>
    </location>
</feature>
<dbReference type="OrthoDB" id="9806130at2"/>
<feature type="domain" description="Histidine kinase" evidence="17">
    <location>
        <begin position="474"/>
        <end position="698"/>
    </location>
</feature>
<evidence type="ECO:0000313" key="20">
    <source>
        <dbReference type="EMBL" id="SMA49967.1"/>
    </source>
</evidence>
<feature type="transmembrane region" description="Helical" evidence="16">
    <location>
        <begin position="407"/>
        <end position="431"/>
    </location>
</feature>
<keyword evidence="13 16" id="KW-0472">Membrane</keyword>
<evidence type="ECO:0000313" key="21">
    <source>
        <dbReference type="Proteomes" id="UP000196573"/>
    </source>
</evidence>
<evidence type="ECO:0000256" key="11">
    <source>
        <dbReference type="ARBA" id="ARBA00022989"/>
    </source>
</evidence>
<dbReference type="CDD" id="cd17546">
    <property type="entry name" value="REC_hyHK_CKI1_RcsC-like"/>
    <property type="match status" value="1"/>
</dbReference>
<evidence type="ECO:0000256" key="6">
    <source>
        <dbReference type="ARBA" id="ARBA00022553"/>
    </source>
</evidence>
<evidence type="ECO:0000256" key="15">
    <source>
        <dbReference type="PROSITE-ProRule" id="PRU00169"/>
    </source>
</evidence>
<sequence length="966" mass="108035">MHNDNVTMKITDVNKPVPASYWELPKGRYWAIHTITALLLVVMCWSMLSGILTSRPENIAATNGTLVLPSDTLPVALRGEWHFAWHQLLSWEEFPESSPTTIPVPSRWNRLGDDSYPGPGYGTYSLQLTLPNERNDLGLKIKSIYRAASVWVNGEPIKQLGKVGTSEESETPRDETILVPLPAAKTFNILIQVSSFHHIDGGMAKAPIIDTWENLMYEERIRVAGTTVLSISFLTLGIFVLFLTISSRMDTVSLLLGSTFLFGGLRVLGVEKLFFYIDPEFSVEWLFKAEYIGMFLSASSYLMFLQRLFPNDIKSLPITGQFYLGVIGSVLTLLTPPLFYVHFRDPWIWLNMSTICYLIFCMIRIVILRRDHAIQVAALTVMFALAAVNETLFYARLTETRLSNWGYVFVAVSSVFFLGARIRTLITAAMLRRAELQQAVDTSTHELKLRLDQLEEARSEAQSASYRKSELMAIMSHEVRTPLGGLIGALKLLQGNNLSLKQEKLRASAEAASQSLLDIVNDALDFSSLDAKEKALKSEPFELGRWLGAIESLMTISARDKGLPLIVQPPQFEQVRGEMWLQGDQQRLRQALINLIHNAIKFTEQGSITVSCRYQRGQLHLAVTDTGPGIPEEKKVSIFQSFVQGKQSNNANDTSRTRGVGLGLAITHEIVSRMGGRVSLNSQLHHGSCFTLDVPLEKVTPDTAKSNQTSSADYRRITRSDYKVLVVDDDPTNTLYLSEIIERAGFTCIAAHSGQEALDQTEAQSINILILDYHLPDTNGAALHQQILQYYADQACHHNLYAILLSGNIDNGFLPDKELNQFDNTLQKPARPSTLCQLLDSAERQFLLARGISINLSALQETTELLGQSGMQRVVQAATGSVAESFRMMYSALEEQDQKTLAASAHRLRSAALTIHASQTSQQAKFIEEANDSFIRDLQMLEMFWEKELAEVRQLITRQQEQTTSA</sequence>
<evidence type="ECO:0000256" key="13">
    <source>
        <dbReference type="ARBA" id="ARBA00023136"/>
    </source>
</evidence>
<dbReference type="SUPFAM" id="SSF47226">
    <property type="entry name" value="Histidine-containing phosphotransfer domain, HPT domain"/>
    <property type="match status" value="1"/>
</dbReference>
<dbReference type="Pfam" id="PF00512">
    <property type="entry name" value="HisKA"/>
    <property type="match status" value="1"/>
</dbReference>
<dbReference type="InterPro" id="IPR003594">
    <property type="entry name" value="HATPase_dom"/>
</dbReference>
<evidence type="ECO:0000256" key="16">
    <source>
        <dbReference type="SAM" id="Phobius"/>
    </source>
</evidence>
<keyword evidence="5" id="KW-0997">Cell inner membrane</keyword>
<dbReference type="Gene3D" id="1.20.120.160">
    <property type="entry name" value="HPT domain"/>
    <property type="match status" value="1"/>
</dbReference>
<feature type="transmembrane region" description="Helical" evidence="16">
    <location>
        <begin position="251"/>
        <end position="270"/>
    </location>
</feature>
<dbReference type="SUPFAM" id="SSF49785">
    <property type="entry name" value="Galactose-binding domain-like"/>
    <property type="match status" value="1"/>
</dbReference>
<feature type="domain" description="HPt" evidence="19">
    <location>
        <begin position="867"/>
        <end position="966"/>
    </location>
</feature>
<dbReference type="InterPro" id="IPR036641">
    <property type="entry name" value="HPT_dom_sf"/>
</dbReference>
<dbReference type="PROSITE" id="PS50894">
    <property type="entry name" value="HPT"/>
    <property type="match status" value="1"/>
</dbReference>
<feature type="domain" description="Response regulatory" evidence="18">
    <location>
        <begin position="723"/>
        <end position="843"/>
    </location>
</feature>
<keyword evidence="12" id="KW-0902">Two-component regulatory system</keyword>
<evidence type="ECO:0000256" key="14">
    <source>
        <dbReference type="PROSITE-ProRule" id="PRU00110"/>
    </source>
</evidence>
<dbReference type="SMART" id="SM00387">
    <property type="entry name" value="HATPase_c"/>
    <property type="match status" value="1"/>
</dbReference>
<evidence type="ECO:0000256" key="7">
    <source>
        <dbReference type="ARBA" id="ARBA00022679"/>
    </source>
</evidence>
<feature type="transmembrane region" description="Helical" evidence="16">
    <location>
        <begin position="291"/>
        <end position="309"/>
    </location>
</feature>
<dbReference type="GO" id="GO:0000155">
    <property type="term" value="F:phosphorelay sensor kinase activity"/>
    <property type="evidence" value="ECO:0007669"/>
    <property type="project" value="InterPro"/>
</dbReference>
<evidence type="ECO:0000256" key="8">
    <source>
        <dbReference type="ARBA" id="ARBA00022692"/>
    </source>
</evidence>
<feature type="transmembrane region" description="Helical" evidence="16">
    <location>
        <begin position="29"/>
        <end position="48"/>
    </location>
</feature>
<evidence type="ECO:0000259" key="18">
    <source>
        <dbReference type="PROSITE" id="PS50110"/>
    </source>
</evidence>
<evidence type="ECO:0000256" key="1">
    <source>
        <dbReference type="ARBA" id="ARBA00000085"/>
    </source>
</evidence>
<keyword evidence="6 15" id="KW-0597">Phosphoprotein</keyword>
<keyword evidence="8 16" id="KW-0812">Transmembrane</keyword>
<keyword evidence="10" id="KW-0067">ATP-binding</keyword>
<dbReference type="Gene3D" id="3.40.50.2300">
    <property type="match status" value="1"/>
</dbReference>
<gene>
    <name evidence="20" type="primary">torS_2</name>
    <name evidence="20" type="ORF">EHSB41UT_03758</name>
</gene>
<dbReference type="InterPro" id="IPR008979">
    <property type="entry name" value="Galactose-bd-like_sf"/>
</dbReference>
<keyword evidence="21" id="KW-1185">Reference proteome</keyword>
<keyword evidence="10" id="KW-0547">Nucleotide-binding</keyword>
<dbReference type="PRINTS" id="PR00344">
    <property type="entry name" value="BCTRLSENSOR"/>
</dbReference>
<keyword evidence="9" id="KW-0418">Kinase</keyword>
<dbReference type="CDD" id="cd16922">
    <property type="entry name" value="HATPase_EvgS-ArcB-TorS-like"/>
    <property type="match status" value="1"/>
</dbReference>
<dbReference type="Pfam" id="PF00072">
    <property type="entry name" value="Response_reg"/>
    <property type="match status" value="1"/>
</dbReference>
<protein>
    <recommendedName>
        <fullName evidence="3">histidine kinase</fullName>
        <ecNumber evidence="3">2.7.13.3</ecNumber>
    </recommendedName>
</protein>
<evidence type="ECO:0000256" key="12">
    <source>
        <dbReference type="ARBA" id="ARBA00023012"/>
    </source>
</evidence>
<feature type="transmembrane region" description="Helical" evidence="16">
    <location>
        <begin position="223"/>
        <end position="245"/>
    </location>
</feature>
<dbReference type="SUPFAM" id="SSF47384">
    <property type="entry name" value="Homodimeric domain of signal transducing histidine kinase"/>
    <property type="match status" value="1"/>
</dbReference>
<dbReference type="Gene3D" id="1.10.287.130">
    <property type="match status" value="1"/>
</dbReference>
<proteinExistence type="predicted"/>
<dbReference type="PANTHER" id="PTHR43047">
    <property type="entry name" value="TWO-COMPONENT HISTIDINE PROTEIN KINASE"/>
    <property type="match status" value="1"/>
</dbReference>
<dbReference type="PROSITE" id="PS50109">
    <property type="entry name" value="HIS_KIN"/>
    <property type="match status" value="1"/>
</dbReference>
<keyword evidence="11 16" id="KW-1133">Transmembrane helix</keyword>
<feature type="modified residue" description="Phosphohistidine" evidence="14">
    <location>
        <position position="906"/>
    </location>
</feature>
<dbReference type="InterPro" id="IPR005467">
    <property type="entry name" value="His_kinase_dom"/>
</dbReference>
<dbReference type="InterPro" id="IPR011006">
    <property type="entry name" value="CheY-like_superfamily"/>
</dbReference>
<dbReference type="PROSITE" id="PS50110">
    <property type="entry name" value="RESPONSE_REGULATORY"/>
    <property type="match status" value="1"/>
</dbReference>
<evidence type="ECO:0000259" key="19">
    <source>
        <dbReference type="PROSITE" id="PS50894"/>
    </source>
</evidence>
<feature type="transmembrane region" description="Helical" evidence="16">
    <location>
        <begin position="348"/>
        <end position="367"/>
    </location>
</feature>
<evidence type="ECO:0000259" key="17">
    <source>
        <dbReference type="PROSITE" id="PS50109"/>
    </source>
</evidence>
<name>A0A1X7ARD6_9GAMM</name>
<dbReference type="SUPFAM" id="SSF55874">
    <property type="entry name" value="ATPase domain of HSP90 chaperone/DNA topoisomerase II/histidine kinase"/>
    <property type="match status" value="1"/>
</dbReference>
<dbReference type="CDD" id="cd00082">
    <property type="entry name" value="HisKA"/>
    <property type="match status" value="1"/>
</dbReference>
<comment type="catalytic activity">
    <reaction evidence="1">
        <text>ATP + protein L-histidine = ADP + protein N-phospho-L-histidine.</text>
        <dbReference type="EC" id="2.7.13.3"/>
    </reaction>
</comment>
<evidence type="ECO:0000256" key="4">
    <source>
        <dbReference type="ARBA" id="ARBA00022475"/>
    </source>
</evidence>
<dbReference type="InterPro" id="IPR036890">
    <property type="entry name" value="HATPase_C_sf"/>
</dbReference>
<dbReference type="Gene3D" id="2.60.120.260">
    <property type="entry name" value="Galactose-binding domain-like"/>
    <property type="match status" value="1"/>
</dbReference>
<dbReference type="InterPro" id="IPR036097">
    <property type="entry name" value="HisK_dim/P_sf"/>
</dbReference>
<dbReference type="InterPro" id="IPR008207">
    <property type="entry name" value="Sig_transdc_His_kin_Hpt_dom"/>
</dbReference>
<evidence type="ECO:0000256" key="5">
    <source>
        <dbReference type="ARBA" id="ARBA00022519"/>
    </source>
</evidence>
<keyword evidence="7 20" id="KW-0808">Transferase</keyword>
<feature type="transmembrane region" description="Helical" evidence="16">
    <location>
        <begin position="321"/>
        <end position="341"/>
    </location>
</feature>
<dbReference type="EC" id="2.7.13.3" evidence="3"/>
<dbReference type="AlphaFoldDB" id="A0A1X7ARD6"/>
<dbReference type="SMART" id="SM00388">
    <property type="entry name" value="HisKA"/>
    <property type="match status" value="1"/>
</dbReference>
<evidence type="ECO:0000256" key="9">
    <source>
        <dbReference type="ARBA" id="ARBA00022777"/>
    </source>
</evidence>
<evidence type="ECO:0000256" key="10">
    <source>
        <dbReference type="ARBA" id="ARBA00022840"/>
    </source>
</evidence>
<feature type="modified residue" description="4-aspartylphosphate" evidence="15">
    <location>
        <position position="772"/>
    </location>
</feature>
<organism evidence="20 21">
    <name type="scientific">Parendozoicomonas haliclonae</name>
    <dbReference type="NCBI Taxonomy" id="1960125"/>
    <lineage>
        <taxon>Bacteria</taxon>
        <taxon>Pseudomonadati</taxon>
        <taxon>Pseudomonadota</taxon>
        <taxon>Gammaproteobacteria</taxon>
        <taxon>Oceanospirillales</taxon>
        <taxon>Endozoicomonadaceae</taxon>
        <taxon>Parendozoicomonas</taxon>
    </lineage>
</organism>
<keyword evidence="4" id="KW-1003">Cell membrane</keyword>
<dbReference type="Gene3D" id="3.30.565.10">
    <property type="entry name" value="Histidine kinase-like ATPase, C-terminal domain"/>
    <property type="match status" value="1"/>
</dbReference>
<dbReference type="EMBL" id="FWPT01000010">
    <property type="protein sequence ID" value="SMA49967.1"/>
    <property type="molecule type" value="Genomic_DNA"/>
</dbReference>
<dbReference type="Proteomes" id="UP000196573">
    <property type="component" value="Unassembled WGS sequence"/>
</dbReference>
<dbReference type="GO" id="GO:0005886">
    <property type="term" value="C:plasma membrane"/>
    <property type="evidence" value="ECO:0007669"/>
    <property type="project" value="UniProtKB-SubCell"/>
</dbReference>
<dbReference type="InterPro" id="IPR001789">
    <property type="entry name" value="Sig_transdc_resp-reg_receiver"/>
</dbReference>
<reference evidence="20 21" key="1">
    <citation type="submission" date="2017-03" db="EMBL/GenBank/DDBJ databases">
        <authorList>
            <person name="Afonso C.L."/>
            <person name="Miller P.J."/>
            <person name="Scott M.A."/>
            <person name="Spackman E."/>
            <person name="Goraichik I."/>
            <person name="Dimitrov K.M."/>
            <person name="Suarez D.L."/>
            <person name="Swayne D.E."/>
        </authorList>
    </citation>
    <scope>NUCLEOTIDE SEQUENCE [LARGE SCALE GENOMIC DNA]</scope>
    <source>
        <strain evidence="20">SB41UT1</strain>
    </source>
</reference>
<evidence type="ECO:0000256" key="2">
    <source>
        <dbReference type="ARBA" id="ARBA00004429"/>
    </source>
</evidence>
<dbReference type="InterPro" id="IPR004358">
    <property type="entry name" value="Sig_transdc_His_kin-like_C"/>
</dbReference>
<comment type="subcellular location">
    <subcellularLocation>
        <location evidence="2">Cell inner membrane</location>
        <topology evidence="2">Multi-pass membrane protein</topology>
    </subcellularLocation>
</comment>